<sequence length="195" mass="19691">MSIRMTPKFALPLLLTLASSVAGAVCVPVIGTARLLPDAACTIRTVAQPGTPASLFGGDCFSVQLSLAGFPVATGYAGNTIEPMASLVPGAPATVAPVAVPAVGSPLPRQIVQTARTTMWLGHGARRTAIYTTDVVVIQPQLSATGQVVPKLMTEQILISGSDGKGAFANVSGHLNVMGTTVGAPSAVTGQICMP</sequence>
<evidence type="ECO:0000256" key="1">
    <source>
        <dbReference type="SAM" id="SignalP"/>
    </source>
</evidence>
<evidence type="ECO:0000313" key="2">
    <source>
        <dbReference type="EMBL" id="GLT24141.1"/>
    </source>
</evidence>
<dbReference type="EMBL" id="BSPX01000074">
    <property type="protein sequence ID" value="GLT24141.1"/>
    <property type="molecule type" value="Genomic_DNA"/>
</dbReference>
<evidence type="ECO:0008006" key="4">
    <source>
        <dbReference type="Google" id="ProtNLM"/>
    </source>
</evidence>
<evidence type="ECO:0000313" key="3">
    <source>
        <dbReference type="Proteomes" id="UP001157167"/>
    </source>
</evidence>
<comment type="caution">
    <text evidence="2">The sequence shown here is derived from an EMBL/GenBank/DDBJ whole genome shotgun (WGS) entry which is preliminary data.</text>
</comment>
<reference evidence="3" key="1">
    <citation type="journal article" date="2019" name="Int. J. Syst. Evol. Microbiol.">
        <title>The Global Catalogue of Microorganisms (GCM) 10K type strain sequencing project: providing services to taxonomists for standard genome sequencing and annotation.</title>
        <authorList>
            <consortium name="The Broad Institute Genomics Platform"/>
            <consortium name="The Broad Institute Genome Sequencing Center for Infectious Disease"/>
            <person name="Wu L."/>
            <person name="Ma J."/>
        </authorList>
    </citation>
    <scope>NUCLEOTIDE SEQUENCE [LARGE SCALE GENOMIC DNA]</scope>
    <source>
        <strain evidence="3">NBRC 102407</strain>
    </source>
</reference>
<proteinExistence type="predicted"/>
<name>A0ABQ6FFR4_9RHOO</name>
<keyword evidence="3" id="KW-1185">Reference proteome</keyword>
<feature type="signal peptide" evidence="1">
    <location>
        <begin position="1"/>
        <end position="24"/>
    </location>
</feature>
<dbReference type="Proteomes" id="UP001157167">
    <property type="component" value="Unassembled WGS sequence"/>
</dbReference>
<organism evidence="2 3">
    <name type="scientific">Zoogloea oryzae</name>
    <dbReference type="NCBI Taxonomy" id="310767"/>
    <lineage>
        <taxon>Bacteria</taxon>
        <taxon>Pseudomonadati</taxon>
        <taxon>Pseudomonadota</taxon>
        <taxon>Betaproteobacteria</taxon>
        <taxon>Rhodocyclales</taxon>
        <taxon>Zoogloeaceae</taxon>
        <taxon>Zoogloea</taxon>
    </lineage>
</organism>
<accession>A0ABQ6FFR4</accession>
<keyword evidence="1" id="KW-0732">Signal</keyword>
<protein>
    <recommendedName>
        <fullName evidence="4">Secreted protein</fullName>
    </recommendedName>
</protein>
<gene>
    <name evidence="2" type="ORF">GCM10007933_36130</name>
</gene>
<dbReference type="RefSeq" id="WP_284189305.1">
    <property type="nucleotide sequence ID" value="NZ_BSPX01000074.1"/>
</dbReference>
<feature type="chain" id="PRO_5045631637" description="Secreted protein" evidence="1">
    <location>
        <begin position="25"/>
        <end position="195"/>
    </location>
</feature>